<dbReference type="InterPro" id="IPR008801">
    <property type="entry name" value="RALF"/>
</dbReference>
<keyword evidence="6" id="KW-1015">Disulfide bond</keyword>
<evidence type="ECO:0000256" key="1">
    <source>
        <dbReference type="ARBA" id="ARBA00004613"/>
    </source>
</evidence>
<dbReference type="PANTHER" id="PTHR34270">
    <property type="entry name" value="PROTEIN RALF-LIKE 15-RELATED"/>
    <property type="match status" value="1"/>
</dbReference>
<dbReference type="EMBL" id="VEPZ02001181">
    <property type="protein sequence ID" value="KAE8688716.1"/>
    <property type="molecule type" value="Genomic_DNA"/>
</dbReference>
<comment type="function">
    <text evidence="7">Cell signaling peptide that may regulate plant stress, growth, and development. Mediates a rapid alkalinization of extracellular space by mediating a transient increase in the cytoplasmic Ca(2+) concentration leading to a calcium-dependent signaling events through a cell surface receptor and a concomitant activation of some intracellular mitogen-activated protein kinases.</text>
</comment>
<evidence type="ECO:0000313" key="10">
    <source>
        <dbReference type="EMBL" id="KAE8688716.1"/>
    </source>
</evidence>
<dbReference type="PANTHER" id="PTHR34270:SF3">
    <property type="entry name" value="PROTEIN RALF-LIKE 16-RELATED"/>
    <property type="match status" value="1"/>
</dbReference>
<name>A0A6A2ZAZ1_HIBSY</name>
<comment type="caution">
    <text evidence="10">The sequence shown here is derived from an EMBL/GenBank/DDBJ whole genome shotgun (WGS) entry which is preliminary data.</text>
</comment>
<evidence type="ECO:0000256" key="2">
    <source>
        <dbReference type="ARBA" id="ARBA00009178"/>
    </source>
</evidence>
<gene>
    <name evidence="10" type="ORF">F3Y22_tig00110956pilonHSYRG00064</name>
</gene>
<evidence type="ECO:0000256" key="7">
    <source>
        <dbReference type="ARBA" id="ARBA00037228"/>
    </source>
</evidence>
<evidence type="ECO:0000313" key="11">
    <source>
        <dbReference type="Proteomes" id="UP000436088"/>
    </source>
</evidence>
<proteinExistence type="inferred from homology"/>
<evidence type="ECO:0008006" key="12">
    <source>
        <dbReference type="Google" id="ProtNLM"/>
    </source>
</evidence>
<dbReference type="GO" id="GO:0005576">
    <property type="term" value="C:extracellular region"/>
    <property type="evidence" value="ECO:0007669"/>
    <property type="project" value="UniProtKB-SubCell"/>
</dbReference>
<accession>A0A6A2ZAZ1</accession>
<evidence type="ECO:0000256" key="8">
    <source>
        <dbReference type="SAM" id="MobiDB-lite"/>
    </source>
</evidence>
<organism evidence="10 11">
    <name type="scientific">Hibiscus syriacus</name>
    <name type="common">Rose of Sharon</name>
    <dbReference type="NCBI Taxonomy" id="106335"/>
    <lineage>
        <taxon>Eukaryota</taxon>
        <taxon>Viridiplantae</taxon>
        <taxon>Streptophyta</taxon>
        <taxon>Embryophyta</taxon>
        <taxon>Tracheophyta</taxon>
        <taxon>Spermatophyta</taxon>
        <taxon>Magnoliopsida</taxon>
        <taxon>eudicotyledons</taxon>
        <taxon>Gunneridae</taxon>
        <taxon>Pentapetalae</taxon>
        <taxon>rosids</taxon>
        <taxon>malvids</taxon>
        <taxon>Malvales</taxon>
        <taxon>Malvaceae</taxon>
        <taxon>Malvoideae</taxon>
        <taxon>Hibiscus</taxon>
    </lineage>
</organism>
<keyword evidence="4" id="KW-0372">Hormone</keyword>
<evidence type="ECO:0000256" key="5">
    <source>
        <dbReference type="ARBA" id="ARBA00022729"/>
    </source>
</evidence>
<sequence length="81" mass="8575">MSMRKEIMIFWICAMVASSLLSESARGQGGVPIKYPPIGRGDPPECKGGSCLPPPSNPPSRGCEKATRCRSSPPSKITTSP</sequence>
<evidence type="ECO:0000256" key="6">
    <source>
        <dbReference type="ARBA" id="ARBA00023157"/>
    </source>
</evidence>
<reference evidence="10" key="1">
    <citation type="submission" date="2019-09" db="EMBL/GenBank/DDBJ databases">
        <title>Draft genome information of white flower Hibiscus syriacus.</title>
        <authorList>
            <person name="Kim Y.-M."/>
        </authorList>
    </citation>
    <scope>NUCLEOTIDE SEQUENCE [LARGE SCALE GENOMIC DNA]</scope>
    <source>
        <strain evidence="10">YM2019G1</strain>
    </source>
</reference>
<feature type="compositionally biased region" description="Polar residues" evidence="8">
    <location>
        <begin position="69"/>
        <end position="81"/>
    </location>
</feature>
<dbReference type="Proteomes" id="UP000436088">
    <property type="component" value="Unassembled WGS sequence"/>
</dbReference>
<keyword evidence="11" id="KW-1185">Reference proteome</keyword>
<dbReference type="GO" id="GO:0005179">
    <property type="term" value="F:hormone activity"/>
    <property type="evidence" value="ECO:0007669"/>
    <property type="project" value="UniProtKB-KW"/>
</dbReference>
<feature type="region of interest" description="Disordered" evidence="8">
    <location>
        <begin position="44"/>
        <end position="81"/>
    </location>
</feature>
<comment type="subcellular location">
    <subcellularLocation>
        <location evidence="1">Secreted</location>
    </subcellularLocation>
</comment>
<feature type="signal peptide" evidence="9">
    <location>
        <begin position="1"/>
        <end position="27"/>
    </location>
</feature>
<evidence type="ECO:0000256" key="4">
    <source>
        <dbReference type="ARBA" id="ARBA00022702"/>
    </source>
</evidence>
<dbReference type="AlphaFoldDB" id="A0A6A2ZAZ1"/>
<keyword evidence="5 9" id="KW-0732">Signal</keyword>
<dbReference type="GO" id="GO:0040008">
    <property type="term" value="P:regulation of growth"/>
    <property type="evidence" value="ECO:0007669"/>
    <property type="project" value="UniProtKB-ARBA"/>
</dbReference>
<feature type="chain" id="PRO_5025383407" description="Rapid ALkalinization Factor" evidence="9">
    <location>
        <begin position="28"/>
        <end position="81"/>
    </location>
</feature>
<comment type="similarity">
    <text evidence="2">Belongs to the plant rapid alkalinization factor (RALF) family.</text>
</comment>
<evidence type="ECO:0000256" key="3">
    <source>
        <dbReference type="ARBA" id="ARBA00022525"/>
    </source>
</evidence>
<keyword evidence="3" id="KW-0964">Secreted</keyword>
<protein>
    <recommendedName>
        <fullName evidence="12">Rapid ALkalinization Factor</fullName>
    </recommendedName>
</protein>
<evidence type="ECO:0000256" key="9">
    <source>
        <dbReference type="SAM" id="SignalP"/>
    </source>
</evidence>
<dbReference type="Pfam" id="PF05498">
    <property type="entry name" value="RALF"/>
    <property type="match status" value="1"/>
</dbReference>